<organism evidence="6 7">
    <name type="scientific">Potamilus streckersoni</name>
    <dbReference type="NCBI Taxonomy" id="2493646"/>
    <lineage>
        <taxon>Eukaryota</taxon>
        <taxon>Metazoa</taxon>
        <taxon>Spiralia</taxon>
        <taxon>Lophotrochozoa</taxon>
        <taxon>Mollusca</taxon>
        <taxon>Bivalvia</taxon>
        <taxon>Autobranchia</taxon>
        <taxon>Heteroconchia</taxon>
        <taxon>Palaeoheterodonta</taxon>
        <taxon>Unionida</taxon>
        <taxon>Unionoidea</taxon>
        <taxon>Unionidae</taxon>
        <taxon>Ambleminae</taxon>
        <taxon>Lampsilini</taxon>
        <taxon>Potamilus</taxon>
    </lineage>
</organism>
<accession>A0AAE0SJG9</accession>
<protein>
    <recommendedName>
        <fullName evidence="5">Protein-lysine N-methyltransferase CHS0354_018249</fullName>
        <ecNumber evidence="5">2.1.1.-</ecNumber>
    </recommendedName>
</protein>
<dbReference type="GO" id="GO:0032259">
    <property type="term" value="P:methylation"/>
    <property type="evidence" value="ECO:0007669"/>
    <property type="project" value="UniProtKB-KW"/>
</dbReference>
<dbReference type="HAMAP" id="MF_03187">
    <property type="entry name" value="Methyltr_EFM5"/>
    <property type="match status" value="1"/>
</dbReference>
<evidence type="ECO:0000313" key="7">
    <source>
        <dbReference type="Proteomes" id="UP001195483"/>
    </source>
</evidence>
<proteinExistence type="inferred from homology"/>
<dbReference type="InterPro" id="IPR002052">
    <property type="entry name" value="DNA_methylase_N6_adenine_CS"/>
</dbReference>
<dbReference type="PROSITE" id="PS00092">
    <property type="entry name" value="N6_MTASE"/>
    <property type="match status" value="1"/>
</dbReference>
<comment type="subcellular location">
    <subcellularLocation>
        <location evidence="1 5">Cytoplasm</location>
    </subcellularLocation>
</comment>
<evidence type="ECO:0000313" key="6">
    <source>
        <dbReference type="EMBL" id="KAK3593121.1"/>
    </source>
</evidence>
<dbReference type="PANTHER" id="PTHR13200">
    <property type="entry name" value="EEF1A LYSINE METHYLTRANSFERASE 1"/>
    <property type="match status" value="1"/>
</dbReference>
<dbReference type="Pfam" id="PF10237">
    <property type="entry name" value="N6-adenineMlase"/>
    <property type="match status" value="1"/>
</dbReference>
<dbReference type="AlphaFoldDB" id="A0AAE0SJG9"/>
<reference evidence="6" key="2">
    <citation type="journal article" date="2021" name="Genome Biol. Evol.">
        <title>Developing a high-quality reference genome for a parasitic bivalve with doubly uniparental inheritance (Bivalvia: Unionida).</title>
        <authorList>
            <person name="Smith C.H."/>
        </authorList>
    </citation>
    <scope>NUCLEOTIDE SEQUENCE</scope>
    <source>
        <strain evidence="6">CHS0354</strain>
        <tissue evidence="6">Mantle</tissue>
    </source>
</reference>
<dbReference type="EC" id="2.1.1.-" evidence="5"/>
<dbReference type="PANTHER" id="PTHR13200:SF0">
    <property type="entry name" value="EEF1A LYSINE METHYLTRANSFERASE 1"/>
    <property type="match status" value="1"/>
</dbReference>
<keyword evidence="4 5" id="KW-0808">Transferase</keyword>
<evidence type="ECO:0000256" key="5">
    <source>
        <dbReference type="HAMAP-Rule" id="MF_03187"/>
    </source>
</evidence>
<dbReference type="InterPro" id="IPR019369">
    <property type="entry name" value="Efm5/EEF1AKMT1"/>
</dbReference>
<evidence type="ECO:0000256" key="2">
    <source>
        <dbReference type="ARBA" id="ARBA00022490"/>
    </source>
</evidence>
<dbReference type="GO" id="GO:0005737">
    <property type="term" value="C:cytoplasm"/>
    <property type="evidence" value="ECO:0007669"/>
    <property type="project" value="UniProtKB-SubCell"/>
</dbReference>
<dbReference type="GO" id="GO:0016279">
    <property type="term" value="F:protein-lysine N-methyltransferase activity"/>
    <property type="evidence" value="ECO:0007669"/>
    <property type="project" value="UniProtKB-UniRule"/>
</dbReference>
<keyword evidence="3 5" id="KW-0489">Methyltransferase</keyword>
<name>A0AAE0SJG9_9BIVA</name>
<comment type="similarity">
    <text evidence="5">Belongs to the class I-like SAM-binding methyltransferase superfamily. EFM5 family.</text>
</comment>
<reference evidence="6" key="3">
    <citation type="submission" date="2023-05" db="EMBL/GenBank/DDBJ databases">
        <authorList>
            <person name="Smith C.H."/>
        </authorList>
    </citation>
    <scope>NUCLEOTIDE SEQUENCE</scope>
    <source>
        <strain evidence="6">CHS0354</strain>
        <tissue evidence="6">Mantle</tissue>
    </source>
</reference>
<reference evidence="6" key="1">
    <citation type="journal article" date="2021" name="Genome Biol. Evol.">
        <title>A High-Quality Reference Genome for a Parasitic Bivalve with Doubly Uniparental Inheritance (Bivalvia: Unionida).</title>
        <authorList>
            <person name="Smith C.H."/>
        </authorList>
    </citation>
    <scope>NUCLEOTIDE SEQUENCE</scope>
    <source>
        <strain evidence="6">CHS0354</strain>
    </source>
</reference>
<dbReference type="InterPro" id="IPR041370">
    <property type="entry name" value="Mlase_EEF1AKMT1/ZCCHC4"/>
</dbReference>
<dbReference type="Proteomes" id="UP001195483">
    <property type="component" value="Unassembled WGS sequence"/>
</dbReference>
<comment type="function">
    <text evidence="5">S-adenosyl-L-methionine-dependent protein-lysine N-methyltransferase that methylates elongation factor 1-alpha.</text>
</comment>
<sequence>MVNILYVHKFCPRPLNAILGLFELKMSNSEDDLPQLSAHALAALHEFYQEQEQKSRQEESVTNALGSEDVFKTDLQENWQLSQFWYDDDSAVRLAEAALDAAGRNGRIVCISAPTTYKKIKQLDKSSCDVKCLEYDERFKMFGEDFVFYDYKDPLNLPGKWKNTFDVVVVDPPFLSDECLCKTAVTVKFLAKEKIILCTGAVMEELALKLLQVKPCKFQPRHANGLQNQFACFTNFESNHLETS</sequence>
<evidence type="ECO:0000256" key="1">
    <source>
        <dbReference type="ARBA" id="ARBA00004496"/>
    </source>
</evidence>
<evidence type="ECO:0000256" key="4">
    <source>
        <dbReference type="ARBA" id="ARBA00022679"/>
    </source>
</evidence>
<evidence type="ECO:0000256" key="3">
    <source>
        <dbReference type="ARBA" id="ARBA00022603"/>
    </source>
</evidence>
<gene>
    <name evidence="6" type="ORF">CHS0354_018249</name>
</gene>
<dbReference type="GO" id="GO:0003676">
    <property type="term" value="F:nucleic acid binding"/>
    <property type="evidence" value="ECO:0007669"/>
    <property type="project" value="InterPro"/>
</dbReference>
<dbReference type="EMBL" id="JAEAOA010001131">
    <property type="protein sequence ID" value="KAK3593121.1"/>
    <property type="molecule type" value="Genomic_DNA"/>
</dbReference>
<comment type="caution">
    <text evidence="6">The sequence shown here is derived from an EMBL/GenBank/DDBJ whole genome shotgun (WGS) entry which is preliminary data.</text>
</comment>
<keyword evidence="7" id="KW-1185">Reference proteome</keyword>
<keyword evidence="2 5" id="KW-0963">Cytoplasm</keyword>